<dbReference type="STRING" id="1920490.GCA_001895925_03674"/>
<dbReference type="Proteomes" id="UP000238634">
    <property type="component" value="Unassembled WGS sequence"/>
</dbReference>
<evidence type="ECO:0000313" key="2">
    <source>
        <dbReference type="EMBL" id="PSB20198.1"/>
    </source>
</evidence>
<keyword evidence="2" id="KW-0808">Transferase</keyword>
<dbReference type="PANTHER" id="PTHR43852">
    <property type="entry name" value="NUCLEOTIDYLTRANSFERASE"/>
    <property type="match status" value="1"/>
</dbReference>
<gene>
    <name evidence="2" type="ORF">C7B65_09115</name>
</gene>
<evidence type="ECO:0000313" key="3">
    <source>
        <dbReference type="Proteomes" id="UP000238634"/>
    </source>
</evidence>
<dbReference type="OrthoDB" id="424879at2"/>
<dbReference type="Pfam" id="PF18765">
    <property type="entry name" value="Polbeta"/>
    <property type="match status" value="1"/>
</dbReference>
<dbReference type="InterPro" id="IPR041633">
    <property type="entry name" value="Polbeta"/>
</dbReference>
<sequence>MSLQSIADIQSAIPQILEQVPYLKLLVLFGSRARGDHFPSSDWDFALLFDEELRQQYEPGGGWNCYRSWSVLQQLLDLGDDEMDWIDLKNASDLLAHTIASEGKVIYEKTAGEFESFRQTSLKTTAELKKIYQEEREELELELQKWGV</sequence>
<dbReference type="PANTHER" id="PTHR43852:SF3">
    <property type="entry name" value="NUCLEOTIDYLTRANSFERASE"/>
    <property type="match status" value="1"/>
</dbReference>
<dbReference type="RefSeq" id="WP_083582816.1">
    <property type="nucleotide sequence ID" value="NZ_MPPI01000009.1"/>
</dbReference>
<dbReference type="NCBIfam" id="NF047752">
    <property type="entry name" value="MntA_antitoxin"/>
    <property type="match status" value="1"/>
</dbReference>
<dbReference type="GO" id="GO:0016740">
    <property type="term" value="F:transferase activity"/>
    <property type="evidence" value="ECO:0007669"/>
    <property type="project" value="UniProtKB-KW"/>
</dbReference>
<dbReference type="InterPro" id="IPR052930">
    <property type="entry name" value="TA_antitoxin_MntA"/>
</dbReference>
<comment type="caution">
    <text evidence="2">The sequence shown here is derived from an EMBL/GenBank/DDBJ whole genome shotgun (WGS) entry which is preliminary data.</text>
</comment>
<dbReference type="InterPro" id="IPR043519">
    <property type="entry name" value="NT_sf"/>
</dbReference>
<dbReference type="EMBL" id="PVWG01000007">
    <property type="protein sequence ID" value="PSB20198.1"/>
    <property type="molecule type" value="Genomic_DNA"/>
</dbReference>
<reference evidence="2 3" key="1">
    <citation type="submission" date="2018-02" db="EMBL/GenBank/DDBJ databases">
        <authorList>
            <person name="Cohen D.B."/>
            <person name="Kent A.D."/>
        </authorList>
    </citation>
    <scope>NUCLEOTIDE SEQUENCE [LARGE SCALE GENOMIC DNA]</scope>
    <source>
        <strain evidence="2 3">ULC007</strain>
    </source>
</reference>
<proteinExistence type="predicted"/>
<reference evidence="2 3" key="2">
    <citation type="submission" date="2018-03" db="EMBL/GenBank/DDBJ databases">
        <title>The ancient ancestry and fast evolution of plastids.</title>
        <authorList>
            <person name="Moore K.R."/>
            <person name="Magnabosco C."/>
            <person name="Momper L."/>
            <person name="Gold D.A."/>
            <person name="Bosak T."/>
            <person name="Fournier G.P."/>
        </authorList>
    </citation>
    <scope>NUCLEOTIDE SEQUENCE [LARGE SCALE GENOMIC DNA]</scope>
    <source>
        <strain evidence="2 3">ULC007</strain>
    </source>
</reference>
<dbReference type="Gene3D" id="3.30.460.10">
    <property type="entry name" value="Beta Polymerase, domain 2"/>
    <property type="match status" value="1"/>
</dbReference>
<accession>A0A2T1DI80</accession>
<keyword evidence="3" id="KW-1185">Reference proteome</keyword>
<feature type="domain" description="Polymerase beta nucleotidyltransferase" evidence="1">
    <location>
        <begin position="13"/>
        <end position="109"/>
    </location>
</feature>
<dbReference type="CDD" id="cd05403">
    <property type="entry name" value="NT_KNTase_like"/>
    <property type="match status" value="1"/>
</dbReference>
<organism evidence="2 3">
    <name type="scientific">Phormidesmis priestleyi ULC007</name>
    <dbReference type="NCBI Taxonomy" id="1920490"/>
    <lineage>
        <taxon>Bacteria</taxon>
        <taxon>Bacillati</taxon>
        <taxon>Cyanobacteriota</taxon>
        <taxon>Cyanophyceae</taxon>
        <taxon>Leptolyngbyales</taxon>
        <taxon>Leptolyngbyaceae</taxon>
        <taxon>Phormidesmis</taxon>
    </lineage>
</organism>
<name>A0A2T1DI80_9CYAN</name>
<protein>
    <submittedName>
        <fullName evidence="2">Nucleotidyltransferase domain-containing protein</fullName>
    </submittedName>
</protein>
<dbReference type="SUPFAM" id="SSF81301">
    <property type="entry name" value="Nucleotidyltransferase"/>
    <property type="match status" value="1"/>
</dbReference>
<dbReference type="AlphaFoldDB" id="A0A2T1DI80"/>
<evidence type="ECO:0000259" key="1">
    <source>
        <dbReference type="Pfam" id="PF18765"/>
    </source>
</evidence>